<comment type="catalytic activity">
    <reaction evidence="11">
        <text>O-phospho-L-threonyl-[protein] + H2O = L-threonyl-[protein] + phosphate</text>
        <dbReference type="Rhea" id="RHEA:47004"/>
        <dbReference type="Rhea" id="RHEA-COMP:11060"/>
        <dbReference type="Rhea" id="RHEA-COMP:11605"/>
        <dbReference type="ChEBI" id="CHEBI:15377"/>
        <dbReference type="ChEBI" id="CHEBI:30013"/>
        <dbReference type="ChEBI" id="CHEBI:43474"/>
        <dbReference type="ChEBI" id="CHEBI:61977"/>
        <dbReference type="EC" id="3.1.3.16"/>
    </reaction>
</comment>
<evidence type="ECO:0000256" key="3">
    <source>
        <dbReference type="ARBA" id="ARBA00006702"/>
    </source>
</evidence>
<dbReference type="EMBL" id="JAKUCV010007004">
    <property type="protein sequence ID" value="KAJ4825078.1"/>
    <property type="molecule type" value="Genomic_DNA"/>
</dbReference>
<dbReference type="EC" id="3.1.3.16" evidence="4"/>
<evidence type="ECO:0000256" key="1">
    <source>
        <dbReference type="ARBA" id="ARBA00001936"/>
    </source>
</evidence>
<evidence type="ECO:0000256" key="5">
    <source>
        <dbReference type="ARBA" id="ARBA00022723"/>
    </source>
</evidence>
<dbReference type="GO" id="GO:0009738">
    <property type="term" value="P:abscisic acid-activated signaling pathway"/>
    <property type="evidence" value="ECO:0007669"/>
    <property type="project" value="UniProtKB-ARBA"/>
</dbReference>
<dbReference type="InterPro" id="IPR036457">
    <property type="entry name" value="PPM-type-like_dom_sf"/>
</dbReference>
<dbReference type="PROSITE" id="PS51746">
    <property type="entry name" value="PPM_2"/>
    <property type="match status" value="1"/>
</dbReference>
<dbReference type="GO" id="GO:0004722">
    <property type="term" value="F:protein serine/threonine phosphatase activity"/>
    <property type="evidence" value="ECO:0007669"/>
    <property type="project" value="UniProtKB-EC"/>
</dbReference>
<comment type="catalytic activity">
    <reaction evidence="10">
        <text>O-phospho-L-seryl-[protein] + H2O = L-seryl-[protein] + phosphate</text>
        <dbReference type="Rhea" id="RHEA:20629"/>
        <dbReference type="Rhea" id="RHEA-COMP:9863"/>
        <dbReference type="Rhea" id="RHEA-COMP:11604"/>
        <dbReference type="ChEBI" id="CHEBI:15377"/>
        <dbReference type="ChEBI" id="CHEBI:29999"/>
        <dbReference type="ChEBI" id="CHEBI:43474"/>
        <dbReference type="ChEBI" id="CHEBI:83421"/>
        <dbReference type="EC" id="3.1.3.16"/>
    </reaction>
</comment>
<dbReference type="InterPro" id="IPR015655">
    <property type="entry name" value="PP2C"/>
</dbReference>
<dbReference type="InterPro" id="IPR001932">
    <property type="entry name" value="PPM-type_phosphatase-like_dom"/>
</dbReference>
<evidence type="ECO:0000256" key="7">
    <source>
        <dbReference type="ARBA" id="ARBA00022842"/>
    </source>
</evidence>
<dbReference type="InterPro" id="IPR000222">
    <property type="entry name" value="PP2C_BS"/>
</dbReference>
<keyword evidence="5" id="KW-0479">Metal-binding</keyword>
<dbReference type="SUPFAM" id="SSF81606">
    <property type="entry name" value="PP2C-like"/>
    <property type="match status" value="1"/>
</dbReference>
<keyword evidence="15" id="KW-1185">Reference proteome</keyword>
<dbReference type="Gene3D" id="3.60.40.10">
    <property type="entry name" value="PPM-type phosphatase domain"/>
    <property type="match status" value="1"/>
</dbReference>
<evidence type="ECO:0000256" key="4">
    <source>
        <dbReference type="ARBA" id="ARBA00013081"/>
    </source>
</evidence>
<protein>
    <recommendedName>
        <fullName evidence="4">protein-serine/threonine phosphatase</fullName>
        <ecNumber evidence="4">3.1.3.16</ecNumber>
    </recommendedName>
</protein>
<organism evidence="14 15">
    <name type="scientific">Turnera subulata</name>
    <dbReference type="NCBI Taxonomy" id="218843"/>
    <lineage>
        <taxon>Eukaryota</taxon>
        <taxon>Viridiplantae</taxon>
        <taxon>Streptophyta</taxon>
        <taxon>Embryophyta</taxon>
        <taxon>Tracheophyta</taxon>
        <taxon>Spermatophyta</taxon>
        <taxon>Magnoliopsida</taxon>
        <taxon>eudicotyledons</taxon>
        <taxon>Gunneridae</taxon>
        <taxon>Pentapetalae</taxon>
        <taxon>rosids</taxon>
        <taxon>fabids</taxon>
        <taxon>Malpighiales</taxon>
        <taxon>Passifloraceae</taxon>
        <taxon>Turnera</taxon>
    </lineage>
</organism>
<dbReference type="AlphaFoldDB" id="A0A9Q0F511"/>
<dbReference type="Pfam" id="PF00481">
    <property type="entry name" value="PP2C"/>
    <property type="match status" value="1"/>
</dbReference>
<evidence type="ECO:0000256" key="9">
    <source>
        <dbReference type="ARBA" id="ARBA00023211"/>
    </source>
</evidence>
<evidence type="ECO:0000259" key="13">
    <source>
        <dbReference type="PROSITE" id="PS51746"/>
    </source>
</evidence>
<name>A0A9Q0F511_9ROSI</name>
<evidence type="ECO:0000256" key="6">
    <source>
        <dbReference type="ARBA" id="ARBA00022801"/>
    </source>
</evidence>
<keyword evidence="6 12" id="KW-0378">Hydrolase</keyword>
<dbReference type="SMART" id="SM00332">
    <property type="entry name" value="PP2Cc"/>
    <property type="match status" value="1"/>
</dbReference>
<keyword evidence="8 12" id="KW-0904">Protein phosphatase</keyword>
<reference evidence="14" key="2">
    <citation type="journal article" date="2023" name="Plants (Basel)">
        <title>Annotation of the Turnera subulata (Passifloraceae) Draft Genome Reveals the S-Locus Evolved after the Divergence of Turneroideae from Passifloroideae in a Stepwise Manner.</title>
        <authorList>
            <person name="Henning P.M."/>
            <person name="Roalson E.H."/>
            <person name="Mir W."/>
            <person name="McCubbin A.G."/>
            <person name="Shore J.S."/>
        </authorList>
    </citation>
    <scope>NUCLEOTIDE SEQUENCE</scope>
    <source>
        <strain evidence="14">F60SS</strain>
    </source>
</reference>
<proteinExistence type="inferred from homology"/>
<comment type="caution">
    <text evidence="14">The sequence shown here is derived from an EMBL/GenBank/DDBJ whole genome shotgun (WGS) entry which is preliminary data.</text>
</comment>
<dbReference type="PROSITE" id="PS01032">
    <property type="entry name" value="PPM_1"/>
    <property type="match status" value="1"/>
</dbReference>
<keyword evidence="7" id="KW-0460">Magnesium</keyword>
<evidence type="ECO:0000256" key="12">
    <source>
        <dbReference type="RuleBase" id="RU003465"/>
    </source>
</evidence>
<evidence type="ECO:0000313" key="15">
    <source>
        <dbReference type="Proteomes" id="UP001141552"/>
    </source>
</evidence>
<dbReference type="FunFam" id="3.60.40.10:FF:000044">
    <property type="entry name" value="probable protein phosphatase 2C 25"/>
    <property type="match status" value="1"/>
</dbReference>
<reference evidence="14" key="1">
    <citation type="submission" date="2022-02" db="EMBL/GenBank/DDBJ databases">
        <authorList>
            <person name="Henning P.M."/>
            <person name="McCubbin A.G."/>
            <person name="Shore J.S."/>
        </authorList>
    </citation>
    <scope>NUCLEOTIDE SEQUENCE</scope>
    <source>
        <strain evidence="14">F60SS</strain>
        <tissue evidence="14">Leaves</tissue>
    </source>
</reference>
<dbReference type="Proteomes" id="UP001141552">
    <property type="component" value="Unassembled WGS sequence"/>
</dbReference>
<evidence type="ECO:0000256" key="8">
    <source>
        <dbReference type="ARBA" id="ARBA00022912"/>
    </source>
</evidence>
<evidence type="ECO:0000256" key="10">
    <source>
        <dbReference type="ARBA" id="ARBA00047761"/>
    </source>
</evidence>
<comment type="cofactor">
    <cofactor evidence="2">
        <name>Mg(2+)</name>
        <dbReference type="ChEBI" id="CHEBI:18420"/>
    </cofactor>
</comment>
<evidence type="ECO:0000256" key="11">
    <source>
        <dbReference type="ARBA" id="ARBA00048336"/>
    </source>
</evidence>
<comment type="cofactor">
    <cofactor evidence="1">
        <name>Mn(2+)</name>
        <dbReference type="ChEBI" id="CHEBI:29035"/>
    </cofactor>
</comment>
<feature type="domain" description="PPM-type phosphatase" evidence="13">
    <location>
        <begin position="106"/>
        <end position="363"/>
    </location>
</feature>
<dbReference type="CDD" id="cd00143">
    <property type="entry name" value="PP2Cc"/>
    <property type="match status" value="1"/>
</dbReference>
<evidence type="ECO:0000256" key="2">
    <source>
        <dbReference type="ARBA" id="ARBA00001946"/>
    </source>
</evidence>
<gene>
    <name evidence="14" type="ORF">Tsubulata_040465</name>
</gene>
<dbReference type="PANTHER" id="PTHR47992">
    <property type="entry name" value="PROTEIN PHOSPHATASE"/>
    <property type="match status" value="1"/>
</dbReference>
<dbReference type="OrthoDB" id="10264738at2759"/>
<dbReference type="GO" id="GO:0046872">
    <property type="term" value="F:metal ion binding"/>
    <property type="evidence" value="ECO:0007669"/>
    <property type="project" value="UniProtKB-KW"/>
</dbReference>
<accession>A0A9Q0F511</accession>
<comment type="similarity">
    <text evidence="3 12">Belongs to the PP2C family.</text>
</comment>
<dbReference type="SMART" id="SM00331">
    <property type="entry name" value="PP2C_SIG"/>
    <property type="match status" value="1"/>
</dbReference>
<sequence length="368" mass="39945">MSGVMAPVFQSPRIIPPILCKSPVIHVSQSPVASSSSPSLPLPPTPSSLSFRVNEANSDGGATLLKRKRPGRIDVPVVAGGLGWSGLETPRREEERVEVVEVEGDGYSVYCKRGRRGRVMEDRYSAFLDTNNVMTKHKQAFFGVFDGHGGAKAAEYAAKNLERNVMAEVVSGSRYGEGVEMAVRNGYLTTDAEFVEQNLGGGTCCVTALIHDGNLVVSNAGDCRAVLSREGVAQVLTFDHRASREDEKDRIQALGGYVDCCRGVWRIQGSLAVSRAIGDKHLKQWVIAEPETKILKMEPEYEFLILASDGLWDKVGNQEAVDIVRSLCIGVDKPEPFSACKKLTELSLKRGSIDDITVMVIQLGCFAA</sequence>
<evidence type="ECO:0000313" key="14">
    <source>
        <dbReference type="EMBL" id="KAJ4825078.1"/>
    </source>
</evidence>
<keyword evidence="9" id="KW-0464">Manganese</keyword>